<feature type="domain" description="Polysaccharide pyruvyl transferase" evidence="1">
    <location>
        <begin position="12"/>
        <end position="291"/>
    </location>
</feature>
<comment type="caution">
    <text evidence="2">The sequence shown here is derived from an EMBL/GenBank/DDBJ whole genome shotgun (WGS) entry which is preliminary data.</text>
</comment>
<evidence type="ECO:0000259" key="1">
    <source>
        <dbReference type="Pfam" id="PF04230"/>
    </source>
</evidence>
<evidence type="ECO:0000313" key="2">
    <source>
        <dbReference type="EMBL" id="OMD37949.1"/>
    </source>
</evidence>
<dbReference type="OrthoDB" id="3188137at2"/>
<dbReference type="PANTHER" id="PTHR36836">
    <property type="entry name" value="COLANIC ACID BIOSYNTHESIS PROTEIN WCAK"/>
    <property type="match status" value="1"/>
</dbReference>
<organism evidence="2 3">
    <name type="scientific">Paenibacillus odorifer</name>
    <dbReference type="NCBI Taxonomy" id="189426"/>
    <lineage>
        <taxon>Bacteria</taxon>
        <taxon>Bacillati</taxon>
        <taxon>Bacillota</taxon>
        <taxon>Bacilli</taxon>
        <taxon>Bacillales</taxon>
        <taxon>Paenibacillaceae</taxon>
        <taxon>Paenibacillus</taxon>
    </lineage>
</organism>
<dbReference type="InterPro" id="IPR007345">
    <property type="entry name" value="Polysacch_pyruvyl_Trfase"/>
</dbReference>
<sequence>MNILVSAYLDNNIGDDLMIILLSKKFPEHNFYLTSSNSTVKRTFESFDNIIFHELDLSDKYLKKFSVFLSIGGSLFNDMNGILGGIRRIRRIRVLRLMKKKNIKIATIGCNLGPYKNSIGPLLTKIELKQNSLTTVRDKESFHLIQKFKKVKNYHLAPDIVYNLSNLYELPYGNQQNILGISAYRSTTNHEYNYSNYIFLASVSDKFIEQTGGIVRLFAFDTENENDLSSAYHIKENSLYPDKIQIIPYIGNYIDFIQLMSECSRFISIRFHSAILCEMLKIPFLPIVYSNKMDNYLDDLHFSGIRISINNIPKSSREIEEITACLIENQQIFNDFSNDHQLEFEKHFNELGKLLK</sequence>
<dbReference type="Proteomes" id="UP000187439">
    <property type="component" value="Unassembled WGS sequence"/>
</dbReference>
<reference evidence="2 3" key="1">
    <citation type="submission" date="2016-10" db="EMBL/GenBank/DDBJ databases">
        <title>Paenibacillus species isolates.</title>
        <authorList>
            <person name="Beno S.M."/>
        </authorList>
    </citation>
    <scope>NUCLEOTIDE SEQUENCE [LARGE SCALE GENOMIC DNA]</scope>
    <source>
        <strain evidence="2 3">FSL H7-0710</strain>
    </source>
</reference>
<name>A0A1R0XSH9_9BACL</name>
<gene>
    <name evidence="2" type="ORF">BSK52_20325</name>
</gene>
<dbReference type="PANTHER" id="PTHR36836:SF1">
    <property type="entry name" value="COLANIC ACID BIOSYNTHESIS PROTEIN WCAK"/>
    <property type="match status" value="1"/>
</dbReference>
<dbReference type="Pfam" id="PF04230">
    <property type="entry name" value="PS_pyruv_trans"/>
    <property type="match status" value="1"/>
</dbReference>
<evidence type="ECO:0000313" key="3">
    <source>
        <dbReference type="Proteomes" id="UP000187439"/>
    </source>
</evidence>
<dbReference type="AlphaFoldDB" id="A0A1R0XSH9"/>
<protein>
    <recommendedName>
        <fullName evidence="1">Polysaccharide pyruvyl transferase domain-containing protein</fullName>
    </recommendedName>
</protein>
<dbReference type="EMBL" id="MPTC01000020">
    <property type="protein sequence ID" value="OMD37949.1"/>
    <property type="molecule type" value="Genomic_DNA"/>
</dbReference>
<proteinExistence type="predicted"/>
<accession>A0A1R0XSH9</accession>
<dbReference type="RefSeq" id="WP_076120438.1">
    <property type="nucleotide sequence ID" value="NZ_MPTC01000020.1"/>
</dbReference>